<dbReference type="CDD" id="cd05271">
    <property type="entry name" value="NDUFA9_like_SDR_a"/>
    <property type="match status" value="1"/>
</dbReference>
<proteinExistence type="inferred from homology"/>
<organism evidence="7 8">
    <name type="scientific">Pogonomyrmex barbatus</name>
    <name type="common">red harvester ant</name>
    <dbReference type="NCBI Taxonomy" id="144034"/>
    <lineage>
        <taxon>Eukaryota</taxon>
        <taxon>Metazoa</taxon>
        <taxon>Ecdysozoa</taxon>
        <taxon>Arthropoda</taxon>
        <taxon>Hexapoda</taxon>
        <taxon>Insecta</taxon>
        <taxon>Pterygota</taxon>
        <taxon>Neoptera</taxon>
        <taxon>Endopterygota</taxon>
        <taxon>Hymenoptera</taxon>
        <taxon>Apocrita</taxon>
        <taxon>Aculeata</taxon>
        <taxon>Formicoidea</taxon>
        <taxon>Formicidae</taxon>
        <taxon>Myrmicinae</taxon>
        <taxon>Pogonomyrmex</taxon>
    </lineage>
</organism>
<gene>
    <name evidence="8" type="primary">LOC105433485</name>
</gene>
<comment type="similarity">
    <text evidence="1">Belongs to the complex I NDUFA9 subunit family.</text>
</comment>
<dbReference type="InterPro" id="IPR001509">
    <property type="entry name" value="Epimerase_deHydtase"/>
</dbReference>
<dbReference type="InterPro" id="IPR036291">
    <property type="entry name" value="NAD(P)-bd_dom_sf"/>
</dbReference>
<name>A0A6I9WT02_9HYME</name>
<evidence type="ECO:0000256" key="4">
    <source>
        <dbReference type="ARBA" id="ARBA00043145"/>
    </source>
</evidence>
<dbReference type="KEGG" id="pbar:105433485"/>
<evidence type="ECO:0000259" key="6">
    <source>
        <dbReference type="Pfam" id="PF01370"/>
    </source>
</evidence>
<dbReference type="PANTHER" id="PTHR12126">
    <property type="entry name" value="NADH-UBIQUINONE OXIDOREDUCTASE 39 KDA SUBUNIT-RELATED"/>
    <property type="match status" value="1"/>
</dbReference>
<evidence type="ECO:0000256" key="5">
    <source>
        <dbReference type="ARBA" id="ARBA00046455"/>
    </source>
</evidence>
<reference evidence="8" key="1">
    <citation type="submission" date="2025-08" db="UniProtKB">
        <authorList>
            <consortium name="RefSeq"/>
        </authorList>
    </citation>
    <scope>IDENTIFICATION</scope>
</reference>
<dbReference type="GeneID" id="105433485"/>
<evidence type="ECO:0000256" key="2">
    <source>
        <dbReference type="ARBA" id="ARBA00040720"/>
    </source>
</evidence>
<evidence type="ECO:0000313" key="7">
    <source>
        <dbReference type="Proteomes" id="UP000504615"/>
    </source>
</evidence>
<dbReference type="AlphaFoldDB" id="A0A6I9WT02"/>
<accession>A0A6I9WT02</accession>
<sequence length="403" mass="45981">MAALIPKYILQAARKQTTCIAAVAVQTNHYSSQPRVIENPTTASLKRGTGGRSSFNGLVCTLFGATGFVGRYVCNRLGKIGTQLIIPYRGDTYNCLPLKLCGDLGQILFHPFHLRDEESIRKCIKYSNVVINLIGRDWETKNFTFHEVHVEGARRLARLCKEANVKHFIHVSALNVGDDIESHVLNGGSQFLHTKWQGECAVREEFPEATIIRPSDIWGQEDRYLTVYSHILRRHFKKIPLWEKGEKTEKQPVAVYDVAGGIAAIARNPKNTIGKTYQFVGPNRYKLSELIDWFHRIRIYNAEIRGYGRMDLKYAPLFKLQLTLNELLTPANPVGYVQWEYLEREAISDKVSKELPTLEDLGITLTTMESRLHWELKMYRKDADMENVGEFEPVPNPPTVPIH</sequence>
<evidence type="ECO:0000313" key="8">
    <source>
        <dbReference type="RefSeq" id="XP_011647133.1"/>
    </source>
</evidence>
<dbReference type="GO" id="GO:0005739">
    <property type="term" value="C:mitochondrion"/>
    <property type="evidence" value="ECO:0007669"/>
    <property type="project" value="TreeGrafter"/>
</dbReference>
<dbReference type="Gene3D" id="3.40.50.720">
    <property type="entry name" value="NAD(P)-binding Rossmann-like Domain"/>
    <property type="match status" value="1"/>
</dbReference>
<dbReference type="CTD" id="40272"/>
<dbReference type="OrthoDB" id="275457at2759"/>
<dbReference type="Pfam" id="PF01370">
    <property type="entry name" value="Epimerase"/>
    <property type="match status" value="1"/>
</dbReference>
<dbReference type="SUPFAM" id="SSF51735">
    <property type="entry name" value="NAD(P)-binding Rossmann-fold domains"/>
    <property type="match status" value="1"/>
</dbReference>
<dbReference type="Proteomes" id="UP000504615">
    <property type="component" value="Unplaced"/>
</dbReference>
<evidence type="ECO:0000256" key="3">
    <source>
        <dbReference type="ARBA" id="ARBA00042000"/>
    </source>
</evidence>
<dbReference type="PANTHER" id="PTHR12126:SF11">
    <property type="entry name" value="NADH DEHYDROGENASE [UBIQUINONE] 1 ALPHA SUBCOMPLEX SUBUNIT 9, MITOCHONDRIAL"/>
    <property type="match status" value="1"/>
</dbReference>
<evidence type="ECO:0000256" key="1">
    <source>
        <dbReference type="ARBA" id="ARBA00038501"/>
    </source>
</evidence>
<dbReference type="GO" id="GO:0044877">
    <property type="term" value="F:protein-containing complex binding"/>
    <property type="evidence" value="ECO:0007669"/>
    <property type="project" value="TreeGrafter"/>
</dbReference>
<comment type="subunit">
    <text evidence="5">Complex I is composed of 45 different subunits. This a component of the hydrophobic protein fraction. Interacts with BLOC1S1. Interacts with SLC2A4. Interacts with CLOCK. Interacts with RAB5IF.</text>
</comment>
<feature type="domain" description="NAD-dependent epimerase/dehydratase" evidence="6">
    <location>
        <begin position="62"/>
        <end position="277"/>
    </location>
</feature>
<dbReference type="RefSeq" id="XP_011647133.1">
    <property type="nucleotide sequence ID" value="XM_011648831.2"/>
</dbReference>
<protein>
    <recommendedName>
        <fullName evidence="2">NADH dehydrogenase [ubiquinone] 1 alpha subcomplex subunit 9, mitochondrial</fullName>
    </recommendedName>
    <alternativeName>
        <fullName evidence="4">Complex I-39kD</fullName>
    </alternativeName>
    <alternativeName>
        <fullName evidence="3">NADH-ubiquinone oxidoreductase 39 kDa subunit</fullName>
    </alternativeName>
</protein>
<dbReference type="InterPro" id="IPR051207">
    <property type="entry name" value="ComplexI_NDUFA9_subunit"/>
</dbReference>
<keyword evidence="7" id="KW-1185">Reference proteome</keyword>